<protein>
    <submittedName>
        <fullName evidence="2">Uncharacterized protein LOC108565864</fullName>
    </submittedName>
</protein>
<dbReference type="RefSeq" id="XP_017781013.1">
    <property type="nucleotide sequence ID" value="XM_017925524.1"/>
</dbReference>
<dbReference type="Proteomes" id="UP000695000">
    <property type="component" value="Unplaced"/>
</dbReference>
<reference evidence="2" key="1">
    <citation type="submission" date="2025-08" db="UniProtKB">
        <authorList>
            <consortium name="RefSeq"/>
        </authorList>
    </citation>
    <scope>IDENTIFICATION</scope>
    <source>
        <tissue evidence="2">Whole Larva</tissue>
    </source>
</reference>
<name>A0ABM1N2G3_NICVS</name>
<evidence type="ECO:0000313" key="1">
    <source>
        <dbReference type="Proteomes" id="UP000695000"/>
    </source>
</evidence>
<organism evidence="1 2">
    <name type="scientific">Nicrophorus vespilloides</name>
    <name type="common">Boreal carrion beetle</name>
    <dbReference type="NCBI Taxonomy" id="110193"/>
    <lineage>
        <taxon>Eukaryota</taxon>
        <taxon>Metazoa</taxon>
        <taxon>Ecdysozoa</taxon>
        <taxon>Arthropoda</taxon>
        <taxon>Hexapoda</taxon>
        <taxon>Insecta</taxon>
        <taxon>Pterygota</taxon>
        <taxon>Neoptera</taxon>
        <taxon>Endopterygota</taxon>
        <taxon>Coleoptera</taxon>
        <taxon>Polyphaga</taxon>
        <taxon>Staphyliniformia</taxon>
        <taxon>Silphidae</taxon>
        <taxon>Nicrophorinae</taxon>
        <taxon>Nicrophorus</taxon>
    </lineage>
</organism>
<accession>A0ABM1N2G3</accession>
<keyword evidence="1" id="KW-1185">Reference proteome</keyword>
<dbReference type="GeneID" id="108565864"/>
<evidence type="ECO:0000313" key="2">
    <source>
        <dbReference type="RefSeq" id="XP_017781013.1"/>
    </source>
</evidence>
<sequence>MYRKEVFNKIISLPEEDQRKLIKWRNFEEVPNFLKFTRKENEEIVTTIIELNLLQKKLSKEEFFQTIHHIEPPESFLNLFKENIACLDEYCIPCTYNWRVDLSVPKVNAVLINVNQFNTKAITFRLDIPTFHKLRFNVALVLNEIKEIKKKSKIKLK</sequence>
<proteinExistence type="predicted"/>
<gene>
    <name evidence="2" type="primary">LOC108565864</name>
</gene>